<keyword evidence="5" id="KW-0509">mRNA transport</keyword>
<dbReference type="STRING" id="7260.B4NG78"/>
<evidence type="ECO:0000313" key="7">
    <source>
        <dbReference type="Proteomes" id="UP000007798"/>
    </source>
</evidence>
<accession>B4NG78</accession>
<keyword evidence="5" id="KW-0653">Protein transport</keyword>
<dbReference type="KEGG" id="dwi:6649749"/>
<evidence type="ECO:0000256" key="3">
    <source>
        <dbReference type="ARBA" id="ARBA00023132"/>
    </source>
</evidence>
<dbReference type="Pfam" id="PF04097">
    <property type="entry name" value="Nic96"/>
    <property type="match status" value="1"/>
</dbReference>
<dbReference type="PhylomeDB" id="B4NG78"/>
<dbReference type="InterPro" id="IPR007231">
    <property type="entry name" value="Nucleoporin_int_Nup93/Nic96"/>
</dbReference>
<comment type="similarity">
    <text evidence="2 5">Belongs to the nucleoporin interacting component (NIC) family.</text>
</comment>
<proteinExistence type="inferred from homology"/>
<dbReference type="InParanoid" id="B4NG78"/>
<keyword evidence="5" id="KW-0472">Membrane</keyword>
<sequence length="804" mass="92254">MDLNTLLQRAQNLANGGEADCELPRVERTLQQVLQAAEEFHTRVTQTGGKDIQAHILLGSKGINLPKLNQKLEALNARKTFEPLDVTRAETDISTFLKNERENAITSVIEDTNKNINDSVTKQKWTHLMSSWNEEKTRLLDALIGSSQNFIDLQRLPQHTVVNPESKPRSCLNQMELLYAQELRQYNELIINQSPQRPNLVQKFAELVQSFGDIRLSDMWNLLTWVTQVDQPFNGDPIKTRQQRPEFVLNAKSYLERRYRLYLTSILMTPTDVDSYQLVLAYVTRRFGPHQSTIGLVDVAGGGKPLWPLVYYSLRCGSVETALEFLREAGTTYEDFSLLISDRVNSRIESQLKLQYANKIRNSTDAYKKAVYCIFLGCDPHEVHGEVAKSIDDFLWIKLSMLRPGTPELASGFSNLQSLILEKYGEKYFNASQQAHLYFQTLALTGQFEAAIEFLSRSDENRVHAVHMAIALRELGFLGGVRSVNQPLLSIDICDPQPLRRLNLSRLIRLYVGRFKHTDTVEALHYFYTLRCLRDPKGRNMFLTCVCDLIVESGVLDTNIFELIFGRRENEEQQQPNGLHIETKQGLFRQFHCPEFDTGTMAGLVADELVERGSFEMAVPLYDMAGKHNLALKHLSILLAQVVHQPPLVATLRSRLSLEAKRFTHLLETQHIELDPKVESNFVLLQDLLKFFDNYHEGKFVMALQQLWRTNLIPREEEEVDGCLAHIKRLSGEVIKVLPDVMIAAMDITQKQYKQLKADAGQRTFELRQLRERAKLLANMTAIMPYRMPNDTNRRLLQLEMMMN</sequence>
<keyword evidence="4 5" id="KW-0539">Nucleus</keyword>
<evidence type="ECO:0000256" key="4">
    <source>
        <dbReference type="ARBA" id="ARBA00023242"/>
    </source>
</evidence>
<reference evidence="6 7" key="1">
    <citation type="journal article" date="2007" name="Nature">
        <title>Evolution of genes and genomes on the Drosophila phylogeny.</title>
        <authorList>
            <consortium name="Drosophila 12 Genomes Consortium"/>
            <person name="Clark A.G."/>
            <person name="Eisen M.B."/>
            <person name="Smith D.R."/>
            <person name="Bergman C.M."/>
            <person name="Oliver B."/>
            <person name="Markow T.A."/>
            <person name="Kaufman T.C."/>
            <person name="Kellis M."/>
            <person name="Gelbart W."/>
            <person name="Iyer V.N."/>
            <person name="Pollard D.A."/>
            <person name="Sackton T.B."/>
            <person name="Larracuente A.M."/>
            <person name="Singh N.D."/>
            <person name="Abad J.P."/>
            <person name="Abt D.N."/>
            <person name="Adryan B."/>
            <person name="Aguade M."/>
            <person name="Akashi H."/>
            <person name="Anderson W.W."/>
            <person name="Aquadro C.F."/>
            <person name="Ardell D.H."/>
            <person name="Arguello R."/>
            <person name="Artieri C.G."/>
            <person name="Barbash D.A."/>
            <person name="Barker D."/>
            <person name="Barsanti P."/>
            <person name="Batterham P."/>
            <person name="Batzoglou S."/>
            <person name="Begun D."/>
            <person name="Bhutkar A."/>
            <person name="Blanco E."/>
            <person name="Bosak S.A."/>
            <person name="Bradley R.K."/>
            <person name="Brand A.D."/>
            <person name="Brent M.R."/>
            <person name="Brooks A.N."/>
            <person name="Brown R.H."/>
            <person name="Butlin R.K."/>
            <person name="Caggese C."/>
            <person name="Calvi B.R."/>
            <person name="Bernardo de Carvalho A."/>
            <person name="Caspi A."/>
            <person name="Castrezana S."/>
            <person name="Celniker S.E."/>
            <person name="Chang J.L."/>
            <person name="Chapple C."/>
            <person name="Chatterji S."/>
            <person name="Chinwalla A."/>
            <person name="Civetta A."/>
            <person name="Clifton S.W."/>
            <person name="Comeron J.M."/>
            <person name="Costello J.C."/>
            <person name="Coyne J.A."/>
            <person name="Daub J."/>
            <person name="David R.G."/>
            <person name="Delcher A.L."/>
            <person name="Delehaunty K."/>
            <person name="Do C.B."/>
            <person name="Ebling H."/>
            <person name="Edwards K."/>
            <person name="Eickbush T."/>
            <person name="Evans J.D."/>
            <person name="Filipski A."/>
            <person name="Findeiss S."/>
            <person name="Freyhult E."/>
            <person name="Fulton L."/>
            <person name="Fulton R."/>
            <person name="Garcia A.C."/>
            <person name="Gardiner A."/>
            <person name="Garfield D.A."/>
            <person name="Garvin B.E."/>
            <person name="Gibson G."/>
            <person name="Gilbert D."/>
            <person name="Gnerre S."/>
            <person name="Godfrey J."/>
            <person name="Good R."/>
            <person name="Gotea V."/>
            <person name="Gravely B."/>
            <person name="Greenberg A.J."/>
            <person name="Griffiths-Jones S."/>
            <person name="Gross S."/>
            <person name="Guigo R."/>
            <person name="Gustafson E.A."/>
            <person name="Haerty W."/>
            <person name="Hahn M.W."/>
            <person name="Halligan D.L."/>
            <person name="Halpern A.L."/>
            <person name="Halter G.M."/>
            <person name="Han M.V."/>
            <person name="Heger A."/>
            <person name="Hillier L."/>
            <person name="Hinrichs A.S."/>
            <person name="Holmes I."/>
            <person name="Hoskins R.A."/>
            <person name="Hubisz M.J."/>
            <person name="Hultmark D."/>
            <person name="Huntley M.A."/>
            <person name="Jaffe D.B."/>
            <person name="Jagadeeshan S."/>
            <person name="Jeck W.R."/>
            <person name="Johnson J."/>
            <person name="Jones C.D."/>
            <person name="Jordan W.C."/>
            <person name="Karpen G.H."/>
            <person name="Kataoka E."/>
            <person name="Keightley P.D."/>
            <person name="Kheradpour P."/>
            <person name="Kirkness E.F."/>
            <person name="Koerich L.B."/>
            <person name="Kristiansen K."/>
            <person name="Kudrna D."/>
            <person name="Kulathinal R.J."/>
            <person name="Kumar S."/>
            <person name="Kwok R."/>
            <person name="Lander E."/>
            <person name="Langley C.H."/>
            <person name="Lapoint R."/>
            <person name="Lazzaro B.P."/>
            <person name="Lee S.J."/>
            <person name="Levesque L."/>
            <person name="Li R."/>
            <person name="Lin C.F."/>
            <person name="Lin M.F."/>
            <person name="Lindblad-Toh K."/>
            <person name="Llopart A."/>
            <person name="Long M."/>
            <person name="Low L."/>
            <person name="Lozovsky E."/>
            <person name="Lu J."/>
            <person name="Luo M."/>
            <person name="Machado C.A."/>
            <person name="Makalowski W."/>
            <person name="Marzo M."/>
            <person name="Matsuda M."/>
            <person name="Matzkin L."/>
            <person name="McAllister B."/>
            <person name="McBride C.S."/>
            <person name="McKernan B."/>
            <person name="McKernan K."/>
            <person name="Mendez-Lago M."/>
            <person name="Minx P."/>
            <person name="Mollenhauer M.U."/>
            <person name="Montooth K."/>
            <person name="Mount S.M."/>
            <person name="Mu X."/>
            <person name="Myers E."/>
            <person name="Negre B."/>
            <person name="Newfeld S."/>
            <person name="Nielsen R."/>
            <person name="Noor M.A."/>
            <person name="O'Grady P."/>
            <person name="Pachter L."/>
            <person name="Papaceit M."/>
            <person name="Parisi M.J."/>
            <person name="Parisi M."/>
            <person name="Parts L."/>
            <person name="Pedersen J.S."/>
            <person name="Pesole G."/>
            <person name="Phillippy A.M."/>
            <person name="Ponting C.P."/>
            <person name="Pop M."/>
            <person name="Porcelli D."/>
            <person name="Powell J.R."/>
            <person name="Prohaska S."/>
            <person name="Pruitt K."/>
            <person name="Puig M."/>
            <person name="Quesneville H."/>
            <person name="Ram K.R."/>
            <person name="Rand D."/>
            <person name="Rasmussen M.D."/>
            <person name="Reed L.K."/>
            <person name="Reenan R."/>
            <person name="Reily A."/>
            <person name="Remington K.A."/>
            <person name="Rieger T.T."/>
            <person name="Ritchie M.G."/>
            <person name="Robin C."/>
            <person name="Rogers Y.H."/>
            <person name="Rohde C."/>
            <person name="Rozas J."/>
            <person name="Rubenfield M.J."/>
            <person name="Ruiz A."/>
            <person name="Russo S."/>
            <person name="Salzberg S.L."/>
            <person name="Sanchez-Gracia A."/>
            <person name="Saranga D.J."/>
            <person name="Sato H."/>
            <person name="Schaeffer S.W."/>
            <person name="Schatz M.C."/>
            <person name="Schlenke T."/>
            <person name="Schwartz R."/>
            <person name="Segarra C."/>
            <person name="Singh R.S."/>
            <person name="Sirot L."/>
            <person name="Sirota M."/>
            <person name="Sisneros N.B."/>
            <person name="Smith C.D."/>
            <person name="Smith T.F."/>
            <person name="Spieth J."/>
            <person name="Stage D.E."/>
            <person name="Stark A."/>
            <person name="Stephan W."/>
            <person name="Strausberg R.L."/>
            <person name="Strempel S."/>
            <person name="Sturgill D."/>
            <person name="Sutton G."/>
            <person name="Sutton G.G."/>
            <person name="Tao W."/>
            <person name="Teichmann S."/>
            <person name="Tobari Y.N."/>
            <person name="Tomimura Y."/>
            <person name="Tsolas J.M."/>
            <person name="Valente V.L."/>
            <person name="Venter E."/>
            <person name="Venter J.C."/>
            <person name="Vicario S."/>
            <person name="Vieira F.G."/>
            <person name="Vilella A.J."/>
            <person name="Villasante A."/>
            <person name="Walenz B."/>
            <person name="Wang J."/>
            <person name="Wasserman M."/>
            <person name="Watts T."/>
            <person name="Wilson D."/>
            <person name="Wilson R.K."/>
            <person name="Wing R.A."/>
            <person name="Wolfner M.F."/>
            <person name="Wong A."/>
            <person name="Wong G.K."/>
            <person name="Wu C.I."/>
            <person name="Wu G."/>
            <person name="Yamamoto D."/>
            <person name="Yang H.P."/>
            <person name="Yang S.P."/>
            <person name="Yorke J.A."/>
            <person name="Yoshida K."/>
            <person name="Zdobnov E."/>
            <person name="Zhang P."/>
            <person name="Zhang Y."/>
            <person name="Zimin A.V."/>
            <person name="Baldwin J."/>
            <person name="Abdouelleil A."/>
            <person name="Abdulkadir J."/>
            <person name="Abebe A."/>
            <person name="Abera B."/>
            <person name="Abreu J."/>
            <person name="Acer S.C."/>
            <person name="Aftuck L."/>
            <person name="Alexander A."/>
            <person name="An P."/>
            <person name="Anderson E."/>
            <person name="Anderson S."/>
            <person name="Arachi H."/>
            <person name="Azer M."/>
            <person name="Bachantsang P."/>
            <person name="Barry A."/>
            <person name="Bayul T."/>
            <person name="Berlin A."/>
            <person name="Bessette D."/>
            <person name="Bloom T."/>
            <person name="Blye J."/>
            <person name="Boguslavskiy L."/>
            <person name="Bonnet C."/>
            <person name="Boukhgalter B."/>
            <person name="Bourzgui I."/>
            <person name="Brown A."/>
            <person name="Cahill P."/>
            <person name="Channer S."/>
            <person name="Cheshatsang Y."/>
            <person name="Chuda L."/>
            <person name="Citroen M."/>
            <person name="Collymore A."/>
            <person name="Cooke P."/>
            <person name="Costello M."/>
            <person name="D'Aco K."/>
            <person name="Daza R."/>
            <person name="De Haan G."/>
            <person name="DeGray S."/>
            <person name="DeMaso C."/>
            <person name="Dhargay N."/>
            <person name="Dooley K."/>
            <person name="Dooley E."/>
            <person name="Doricent M."/>
            <person name="Dorje P."/>
            <person name="Dorjee K."/>
            <person name="Dupes A."/>
            <person name="Elong R."/>
            <person name="Falk J."/>
            <person name="Farina A."/>
            <person name="Faro S."/>
            <person name="Ferguson D."/>
            <person name="Fisher S."/>
            <person name="Foley C.D."/>
            <person name="Franke A."/>
            <person name="Friedrich D."/>
            <person name="Gadbois L."/>
            <person name="Gearin G."/>
            <person name="Gearin C.R."/>
            <person name="Giannoukos G."/>
            <person name="Goode T."/>
            <person name="Graham J."/>
            <person name="Grandbois E."/>
            <person name="Grewal S."/>
            <person name="Gyaltsen K."/>
            <person name="Hafez N."/>
            <person name="Hagos B."/>
            <person name="Hall J."/>
            <person name="Henson C."/>
            <person name="Hollinger A."/>
            <person name="Honan T."/>
            <person name="Huard M.D."/>
            <person name="Hughes L."/>
            <person name="Hurhula B."/>
            <person name="Husby M.E."/>
            <person name="Kamat A."/>
            <person name="Kanga B."/>
            <person name="Kashin S."/>
            <person name="Khazanovich D."/>
            <person name="Kisner P."/>
            <person name="Lance K."/>
            <person name="Lara M."/>
            <person name="Lee W."/>
            <person name="Lennon N."/>
            <person name="Letendre F."/>
            <person name="LeVine R."/>
            <person name="Lipovsky A."/>
            <person name="Liu X."/>
            <person name="Liu J."/>
            <person name="Liu S."/>
            <person name="Lokyitsang T."/>
            <person name="Lokyitsang Y."/>
            <person name="Lubonja R."/>
            <person name="Lui A."/>
            <person name="MacDonald P."/>
            <person name="Magnisalis V."/>
            <person name="Maru K."/>
            <person name="Matthews C."/>
            <person name="McCusker W."/>
            <person name="McDonough S."/>
            <person name="Mehta T."/>
            <person name="Meldrim J."/>
            <person name="Meneus L."/>
            <person name="Mihai O."/>
            <person name="Mihalev A."/>
            <person name="Mihova T."/>
            <person name="Mittelman R."/>
            <person name="Mlenga V."/>
            <person name="Montmayeur A."/>
            <person name="Mulrain L."/>
            <person name="Navidi A."/>
            <person name="Naylor J."/>
            <person name="Negash T."/>
            <person name="Nguyen T."/>
            <person name="Nguyen N."/>
            <person name="Nicol R."/>
            <person name="Norbu C."/>
            <person name="Norbu N."/>
            <person name="Novod N."/>
            <person name="O'Neill B."/>
            <person name="Osman S."/>
            <person name="Markiewicz E."/>
            <person name="Oyono O.L."/>
            <person name="Patti C."/>
            <person name="Phunkhang P."/>
            <person name="Pierre F."/>
            <person name="Priest M."/>
            <person name="Raghuraman S."/>
            <person name="Rege F."/>
            <person name="Reyes R."/>
            <person name="Rise C."/>
            <person name="Rogov P."/>
            <person name="Ross K."/>
            <person name="Ryan E."/>
            <person name="Settipalli S."/>
            <person name="Shea T."/>
            <person name="Sherpa N."/>
            <person name="Shi L."/>
            <person name="Shih D."/>
            <person name="Sparrow T."/>
            <person name="Spaulding J."/>
            <person name="Stalker J."/>
            <person name="Stange-Thomann N."/>
            <person name="Stavropoulos S."/>
            <person name="Stone C."/>
            <person name="Strader C."/>
            <person name="Tesfaye S."/>
            <person name="Thomson T."/>
            <person name="Thoulutsang Y."/>
            <person name="Thoulutsang D."/>
            <person name="Topham K."/>
            <person name="Topping I."/>
            <person name="Tsamla T."/>
            <person name="Vassiliev H."/>
            <person name="Vo A."/>
            <person name="Wangchuk T."/>
            <person name="Wangdi T."/>
            <person name="Weiand M."/>
            <person name="Wilkinson J."/>
            <person name="Wilson A."/>
            <person name="Yadav S."/>
            <person name="Young G."/>
            <person name="Yu Q."/>
            <person name="Zembek L."/>
            <person name="Zhong D."/>
            <person name="Zimmer A."/>
            <person name="Zwirko Z."/>
            <person name="Jaffe D.B."/>
            <person name="Alvarez P."/>
            <person name="Brockman W."/>
            <person name="Butler J."/>
            <person name="Chin C."/>
            <person name="Gnerre S."/>
            <person name="Grabherr M."/>
            <person name="Kleber M."/>
            <person name="Mauceli E."/>
            <person name="MacCallum I."/>
        </authorList>
    </citation>
    <scope>NUCLEOTIDE SEQUENCE [LARGE SCALE GENOMIC DNA]</scope>
    <source>
        <strain evidence="7">Tucson 14030-0811.24</strain>
    </source>
</reference>
<dbReference type="AlphaFoldDB" id="B4NG78"/>
<keyword evidence="5" id="KW-0813">Transport</keyword>
<keyword evidence="7" id="KW-1185">Reference proteome</keyword>
<dbReference type="OrthoDB" id="1918363at2759"/>
<organism evidence="6 7">
    <name type="scientific">Drosophila willistoni</name>
    <name type="common">Fruit fly</name>
    <dbReference type="NCBI Taxonomy" id="7260"/>
    <lineage>
        <taxon>Eukaryota</taxon>
        <taxon>Metazoa</taxon>
        <taxon>Ecdysozoa</taxon>
        <taxon>Arthropoda</taxon>
        <taxon>Hexapoda</taxon>
        <taxon>Insecta</taxon>
        <taxon>Pterygota</taxon>
        <taxon>Neoptera</taxon>
        <taxon>Endopterygota</taxon>
        <taxon>Diptera</taxon>
        <taxon>Brachycera</taxon>
        <taxon>Muscomorpha</taxon>
        <taxon>Ephydroidea</taxon>
        <taxon>Drosophilidae</taxon>
        <taxon>Drosophila</taxon>
        <taxon>Sophophora</taxon>
    </lineage>
</organism>
<dbReference type="EMBL" id="CH964251">
    <property type="protein sequence ID" value="EDW83295.1"/>
    <property type="molecule type" value="Genomic_DNA"/>
</dbReference>
<evidence type="ECO:0000256" key="2">
    <source>
        <dbReference type="ARBA" id="ARBA00010186"/>
    </source>
</evidence>
<evidence type="ECO:0000256" key="1">
    <source>
        <dbReference type="ARBA" id="ARBA00004567"/>
    </source>
</evidence>
<dbReference type="PANTHER" id="PTHR11225">
    <property type="entry name" value="NUCLEAR PORE COMPLEX PROTEIN NUP93 NUCLEOPORIN NUP93 DEAD EYE PROTEIN"/>
    <property type="match status" value="1"/>
</dbReference>
<dbReference type="eggNOG" id="KOG2168">
    <property type="taxonomic scope" value="Eukaryota"/>
</dbReference>
<gene>
    <name evidence="6" type="primary">Dwil\GK22778</name>
    <name evidence="6" type="ORF">Dwil_GK22778</name>
</gene>
<keyword evidence="5" id="KW-0811">Translocation</keyword>
<dbReference type="GO" id="GO:0005643">
    <property type="term" value="C:nuclear pore"/>
    <property type="evidence" value="ECO:0007669"/>
    <property type="project" value="UniProtKB-SubCell"/>
</dbReference>
<evidence type="ECO:0000313" key="6">
    <source>
        <dbReference type="EMBL" id="EDW83295.1"/>
    </source>
</evidence>
<name>B4NG78_DROWI</name>
<keyword evidence="3 5" id="KW-0906">Nuclear pore complex</keyword>
<dbReference type="FunCoup" id="B4NG78">
    <property type="interactions" value="2459"/>
</dbReference>
<dbReference type="GO" id="GO:0006606">
    <property type="term" value="P:protein import into nucleus"/>
    <property type="evidence" value="ECO:0007669"/>
    <property type="project" value="TreeGrafter"/>
</dbReference>
<dbReference type="GO" id="GO:0016973">
    <property type="term" value="P:poly(A)+ mRNA export from nucleus"/>
    <property type="evidence" value="ECO:0007669"/>
    <property type="project" value="TreeGrafter"/>
</dbReference>
<dbReference type="GO" id="GO:0017056">
    <property type="term" value="F:structural constituent of nuclear pore"/>
    <property type="evidence" value="ECO:0007669"/>
    <property type="project" value="InterPro"/>
</dbReference>
<evidence type="ECO:0000256" key="5">
    <source>
        <dbReference type="RuleBase" id="RU364035"/>
    </source>
</evidence>
<comment type="subcellular location">
    <subcellularLocation>
        <location evidence="1 5">Nucleus</location>
        <location evidence="1 5">Nuclear pore complex</location>
    </subcellularLocation>
</comment>
<protein>
    <recommendedName>
        <fullName evidence="5">Nuclear pore protein</fullName>
    </recommendedName>
</protein>
<dbReference type="PANTHER" id="PTHR11225:SF4">
    <property type="entry name" value="NUCLEAR PORE COMPLEX PROTEIN NUP93"/>
    <property type="match status" value="1"/>
</dbReference>
<dbReference type="Proteomes" id="UP000007798">
    <property type="component" value="Unassembled WGS sequence"/>
</dbReference>
<dbReference type="OMA" id="LLMCGQF"/>
<dbReference type="HOGENOM" id="CLU_011846_1_0_1"/>